<organism evidence="6 7">
    <name type="scientific">Paraburkholderia phenazinium</name>
    <dbReference type="NCBI Taxonomy" id="60549"/>
    <lineage>
        <taxon>Bacteria</taxon>
        <taxon>Pseudomonadati</taxon>
        <taxon>Pseudomonadota</taxon>
        <taxon>Betaproteobacteria</taxon>
        <taxon>Burkholderiales</taxon>
        <taxon>Burkholderiaceae</taxon>
        <taxon>Paraburkholderia</taxon>
    </lineage>
</organism>
<dbReference type="GO" id="GO:0005737">
    <property type="term" value="C:cytoplasm"/>
    <property type="evidence" value="ECO:0007669"/>
    <property type="project" value="TreeGrafter"/>
</dbReference>
<accession>A0A1G7Y8F3</accession>
<keyword evidence="4" id="KW-0812">Transmembrane</keyword>
<dbReference type="PANTHER" id="PTHR13943">
    <property type="entry name" value="HRAS-LIKE SUPPRESSOR - RELATED"/>
    <property type="match status" value="1"/>
</dbReference>
<dbReference type="GO" id="GO:0070292">
    <property type="term" value="P:N-acylphosphatidylethanolamine metabolic process"/>
    <property type="evidence" value="ECO:0007669"/>
    <property type="project" value="TreeGrafter"/>
</dbReference>
<protein>
    <submittedName>
        <fullName evidence="6">Lecithin retinol acyltransferase</fullName>
    </submittedName>
</protein>
<evidence type="ECO:0000259" key="5">
    <source>
        <dbReference type="PROSITE" id="PS51934"/>
    </source>
</evidence>
<dbReference type="PANTHER" id="PTHR13943:SF77">
    <property type="entry name" value="LRAT DOMAIN-CONTAINING PROTEIN"/>
    <property type="match status" value="1"/>
</dbReference>
<evidence type="ECO:0000256" key="2">
    <source>
        <dbReference type="ARBA" id="ARBA00022801"/>
    </source>
</evidence>
<dbReference type="Gene3D" id="3.90.1720.10">
    <property type="entry name" value="endopeptidase domain like (from Nostoc punctiforme)"/>
    <property type="match status" value="1"/>
</dbReference>
<dbReference type="InterPro" id="IPR051496">
    <property type="entry name" value="H-rev107_PLA/AT"/>
</dbReference>
<dbReference type="PROSITE" id="PS51934">
    <property type="entry name" value="LRAT"/>
    <property type="match status" value="1"/>
</dbReference>
<dbReference type="Pfam" id="PF04970">
    <property type="entry name" value="LRAT"/>
    <property type="match status" value="1"/>
</dbReference>
<evidence type="ECO:0000313" key="7">
    <source>
        <dbReference type="Proteomes" id="UP000199706"/>
    </source>
</evidence>
<feature type="transmembrane region" description="Helical" evidence="4">
    <location>
        <begin position="248"/>
        <end position="268"/>
    </location>
</feature>
<dbReference type="GO" id="GO:0004623">
    <property type="term" value="F:phospholipase A2 activity"/>
    <property type="evidence" value="ECO:0007669"/>
    <property type="project" value="TreeGrafter"/>
</dbReference>
<keyword evidence="1 6" id="KW-0808">Transferase</keyword>
<reference evidence="6 7" key="1">
    <citation type="submission" date="2016-10" db="EMBL/GenBank/DDBJ databases">
        <authorList>
            <person name="de Groot N.N."/>
        </authorList>
    </citation>
    <scope>NUCLEOTIDE SEQUENCE [LARGE SCALE GENOMIC DNA]</scope>
    <source>
        <strain evidence="6 7">LMG 2247</strain>
    </source>
</reference>
<proteinExistence type="predicted"/>
<feature type="domain" description="LRAT" evidence="5">
    <location>
        <begin position="13"/>
        <end position="113"/>
    </location>
</feature>
<evidence type="ECO:0000256" key="4">
    <source>
        <dbReference type="SAM" id="Phobius"/>
    </source>
</evidence>
<dbReference type="GO" id="GO:0008970">
    <property type="term" value="F:phospholipase A1 activity"/>
    <property type="evidence" value="ECO:0007669"/>
    <property type="project" value="TreeGrafter"/>
</dbReference>
<dbReference type="GO" id="GO:0016410">
    <property type="term" value="F:N-acyltransferase activity"/>
    <property type="evidence" value="ECO:0007669"/>
    <property type="project" value="TreeGrafter"/>
</dbReference>
<dbReference type="InterPro" id="IPR007053">
    <property type="entry name" value="LRAT_dom"/>
</dbReference>
<evidence type="ECO:0000256" key="1">
    <source>
        <dbReference type="ARBA" id="ARBA00022679"/>
    </source>
</evidence>
<dbReference type="EMBL" id="FNCJ01000006">
    <property type="protein sequence ID" value="SDG92755.1"/>
    <property type="molecule type" value="Genomic_DNA"/>
</dbReference>
<name>A0A1G7Y8F3_9BURK</name>
<dbReference type="RefSeq" id="WP_090685369.1">
    <property type="nucleotide sequence ID" value="NZ_FNCJ01000006.1"/>
</dbReference>
<dbReference type="OrthoDB" id="9812095at2"/>
<keyword evidence="3" id="KW-0443">Lipid metabolism</keyword>
<evidence type="ECO:0000313" key="6">
    <source>
        <dbReference type="EMBL" id="SDG92755.1"/>
    </source>
</evidence>
<dbReference type="AlphaFoldDB" id="A0A1G7Y8F3"/>
<keyword evidence="4" id="KW-1133">Transmembrane helix</keyword>
<evidence type="ECO:0000256" key="3">
    <source>
        <dbReference type="ARBA" id="ARBA00023098"/>
    </source>
</evidence>
<keyword evidence="2" id="KW-0378">Hydrolase</keyword>
<gene>
    <name evidence="6" type="ORF">SAMN05216466_10682</name>
</gene>
<keyword evidence="6" id="KW-0012">Acyltransferase</keyword>
<dbReference type="Proteomes" id="UP000199706">
    <property type="component" value="Unassembled WGS sequence"/>
</dbReference>
<keyword evidence="4" id="KW-0472">Membrane</keyword>
<sequence length="269" mass="28438">MSDTERTIRVGDHLWVQRIGYEHHGLATGRGTVVQYSGKDGLFDDGVIEEVPLSRFAKGRKVRFVDHPTRLHSRAESVMRARQRIDEREYNLVFNNCEHFVWWCIEDKHTSAQVNRTVARTGNVAATATMFRWYQTSRLAGDVVITGRTVQTASQVYRAGRMVQAASSAMKAGQTVQTASSMLNAGRTAALAAELLPTVSTALGTSAAPAASAALGPVVSGLTSAGLTSTLLGGAGATAVGLTAPVSVPVLAVAAAVGLAVGALWSIFD</sequence>